<evidence type="ECO:0000313" key="6">
    <source>
        <dbReference type="Proteomes" id="UP001368318"/>
    </source>
</evidence>
<evidence type="ECO:0000259" key="3">
    <source>
        <dbReference type="Pfam" id="PF20693"/>
    </source>
</evidence>
<evidence type="ECO:0000313" key="4">
    <source>
        <dbReference type="EMBL" id="WXA02329.1"/>
    </source>
</evidence>
<keyword evidence="2" id="KW-0472">Membrane</keyword>
<reference evidence="4 6" key="1">
    <citation type="submission" date="2023-10" db="EMBL/GenBank/DDBJ databases">
        <title>Culture-based analysis of two novel bacteria associated with mangrove crab gills.</title>
        <authorList>
            <person name="Yang X."/>
            <person name="Garuglieri E."/>
            <person name="Van Goethem M.W."/>
            <person name="Fusi M."/>
            <person name="Marasco R."/>
            <person name="Daffonchio D.G."/>
        </authorList>
    </citation>
    <scope>NUCLEOTIDE SEQUENCE [LARGE SCALE GENOMIC DNA]</scope>
    <source>
        <strain evidence="5">UG2-1</strain>
        <strain evidence="4">UG2-2</strain>
        <strain evidence="6">UG2_2</strain>
    </source>
</reference>
<protein>
    <recommendedName>
        <fullName evidence="3">YobI-like P-loop NTPase domain-containing protein</fullName>
    </recommendedName>
</protein>
<keyword evidence="6" id="KW-1185">Reference proteome</keyword>
<dbReference type="Proteomes" id="UP001368318">
    <property type="component" value="Chromosome"/>
</dbReference>
<keyword evidence="1" id="KW-0175">Coiled coil</keyword>
<dbReference type="RefSeq" id="WP_338731528.1">
    <property type="nucleotide sequence ID" value="NZ_CP136924.1"/>
</dbReference>
<keyword evidence="2" id="KW-1133">Transmembrane helix</keyword>
<accession>A0AAU6NXG8</accession>
<dbReference type="AlphaFoldDB" id="A0AAU6NXG8"/>
<evidence type="ECO:0000256" key="2">
    <source>
        <dbReference type="SAM" id="Phobius"/>
    </source>
</evidence>
<organism evidence="4 6">
    <name type="scientific">Mangrovimonas cancribranchiae</name>
    <dbReference type="NCBI Taxonomy" id="3080055"/>
    <lineage>
        <taxon>Bacteria</taxon>
        <taxon>Pseudomonadati</taxon>
        <taxon>Bacteroidota</taxon>
        <taxon>Flavobacteriia</taxon>
        <taxon>Flavobacteriales</taxon>
        <taxon>Flavobacteriaceae</taxon>
        <taxon>Mangrovimonas</taxon>
    </lineage>
</organism>
<feature type="transmembrane region" description="Helical" evidence="2">
    <location>
        <begin position="197"/>
        <end position="215"/>
    </location>
</feature>
<gene>
    <name evidence="5" type="ORF">R3L15_10300</name>
    <name evidence="4" type="ORF">R3L16_11290</name>
</gene>
<evidence type="ECO:0000256" key="1">
    <source>
        <dbReference type="SAM" id="Coils"/>
    </source>
</evidence>
<evidence type="ECO:0000313" key="5">
    <source>
        <dbReference type="EMBL" id="WXA12510.1"/>
    </source>
</evidence>
<sequence length="1236" mass="144240">MLKNYKINLQNIKSFFKELKKVLKSSFLKEKVEKETNDYDSLSPTVLSEEDISVYNNALKVALEDEEIKNIALTGVYGSGKSSIIKTFQKLNPPPKYHYLNISLAAFKPVETNGESDEIDDLERLLELSILQQLFYHVKHNKIPDSRFRRIKSLSKWRIGGISFSVVLWIISYFILFKESLVLKIIPENWEFIYFQYVALLLILLGLGLFAGKIVRVLNNSKLNKLNVQSWDFELNDNIDQSIINKNIDEIIYFFEKTPFNVIVIEDLDRFENTEIFSKLREINLLLNSSEQVGKRVVFVYAVRDDLFEDYKHRTKFFDFLIPVIPIINPSNANEKLIEKLNNLDSDKKPDEDFIDEVSFFINDMRLLKNIWNEYLIYKDNLSDSLLQDKLFAMVIYKNLYPKDFSELNNNKGKLFELISKKDGLIKENEKEIENKIEEIRLKIEKVKKEQIKNENELRAVYVNALFELIPKAILVEIDGEILGGNELVKKENFDKLKSTKNIKIITFSNHNLVRSSFTSNRREEMSGKGFNDIEKKVNPNLTFDMRLSSLNKETLDNHSKKIEDLKREKEKIRQLTLSDIIEKSDKKEVFGNYLEDKLIVYLVSEGYINEQYSDYISYFHEISLTKQDYDFLQGVLSGVANDFSFKLKNIEKLLKRLSNKNQLRNFNSNAIFNYSLLDFILTNELAYQVELNLFFKNIIKKSDNGFVDGYVENGKQVSTFIRLLCNKWKGFWNFLEVNSDYTVERKDEYLQLLLNNADAYDIWIQMNESNLKPYVENKIDFFDKIASNVNADKLIKVIEELKLKLKHLTSPTNENEVVFDYVYNESQYELNSNNIKTLLLAKASDVFSEAEIVPSYKNVLNSKLTGLINYVEEKINTYIEDVVFDLDDFDEDERSYLKLLNNSNIDEDSRIELINKSNLYVENLNEVVDLNIKEYLVDEIKIANSWNNVFEYYDSIGVKEEDGVGKGFDEVLVGYLNEEEVVEELSKSKLNDVEDRDSDYIKTISKMLLLTNEISDEAFSKIIKSIPYKYNSLGFENLSSNKVGFMIEDRFLNLTTSNYNLLKLHFPHKHINLIEKFINEFLTTVSEYDFDSEDFIQLIKNNKTNKDDLASLVPLISENLIVGNKDLSALLCEVLSASRKVVLSYKLLNSLFVNGKKNESKIILLNKYFEDLNKGEVKTLVSLLSYPYNKMVVTRKRPKIKLTRDNTKLVENLKSRDLIASYEYIKDSIKVVAKY</sequence>
<dbReference type="Pfam" id="PF20693">
    <property type="entry name" value="YobI-ATPase"/>
    <property type="match status" value="1"/>
</dbReference>
<dbReference type="EMBL" id="CP136924">
    <property type="protein sequence ID" value="WXA02329.1"/>
    <property type="molecule type" value="Genomic_DNA"/>
</dbReference>
<feature type="domain" description="YobI-like P-loop NTPase" evidence="3">
    <location>
        <begin position="55"/>
        <end position="415"/>
    </location>
</feature>
<feature type="transmembrane region" description="Helical" evidence="2">
    <location>
        <begin position="157"/>
        <end position="177"/>
    </location>
</feature>
<keyword evidence="2" id="KW-0812">Transmembrane</keyword>
<feature type="coiled-coil region" evidence="1">
    <location>
        <begin position="426"/>
        <end position="457"/>
    </location>
</feature>
<dbReference type="KEGG" id="mcaa:R3L15_10300"/>
<dbReference type="InterPro" id="IPR027417">
    <property type="entry name" value="P-loop_NTPase"/>
</dbReference>
<dbReference type="EMBL" id="CP136925">
    <property type="protein sequence ID" value="WXA12510.1"/>
    <property type="molecule type" value="Genomic_DNA"/>
</dbReference>
<proteinExistence type="predicted"/>
<dbReference type="InterPro" id="IPR048428">
    <property type="entry name" value="YobI-NTPase"/>
</dbReference>
<name>A0AAU6NXG8_9FLAO</name>
<dbReference type="SUPFAM" id="SSF52540">
    <property type="entry name" value="P-loop containing nucleoside triphosphate hydrolases"/>
    <property type="match status" value="1"/>
</dbReference>